<gene>
    <name evidence="7" type="ORF">J4573_08320</name>
</gene>
<proteinExistence type="predicted"/>
<feature type="transmembrane region" description="Helical" evidence="6">
    <location>
        <begin position="102"/>
        <end position="120"/>
    </location>
</feature>
<dbReference type="Pfam" id="PF07690">
    <property type="entry name" value="MFS_1"/>
    <property type="match status" value="1"/>
</dbReference>
<dbReference type="GO" id="GO:0005886">
    <property type="term" value="C:plasma membrane"/>
    <property type="evidence" value="ECO:0007669"/>
    <property type="project" value="UniProtKB-SubCell"/>
</dbReference>
<reference evidence="7" key="1">
    <citation type="submission" date="2021-03" db="EMBL/GenBank/DDBJ databases">
        <authorList>
            <person name="Kanchanasin P."/>
            <person name="Saeng-In P."/>
            <person name="Phongsopitanun W."/>
            <person name="Yuki M."/>
            <person name="Kudo T."/>
            <person name="Ohkuma M."/>
            <person name="Tanasupawat S."/>
        </authorList>
    </citation>
    <scope>NUCLEOTIDE SEQUENCE</scope>
    <source>
        <strain evidence="7">GKU 128</strain>
    </source>
</reference>
<dbReference type="InterPro" id="IPR011701">
    <property type="entry name" value="MFS"/>
</dbReference>
<dbReference type="PANTHER" id="PTHR23513">
    <property type="entry name" value="INTEGRAL MEMBRANE EFFLUX PROTEIN-RELATED"/>
    <property type="match status" value="1"/>
</dbReference>
<feature type="transmembrane region" description="Helical" evidence="6">
    <location>
        <begin position="255"/>
        <end position="272"/>
    </location>
</feature>
<evidence type="ECO:0000313" key="8">
    <source>
        <dbReference type="Proteomes" id="UP000669179"/>
    </source>
</evidence>
<feature type="transmembrane region" description="Helical" evidence="6">
    <location>
        <begin position="369"/>
        <end position="388"/>
    </location>
</feature>
<keyword evidence="2" id="KW-1003">Cell membrane</keyword>
<evidence type="ECO:0000256" key="6">
    <source>
        <dbReference type="SAM" id="Phobius"/>
    </source>
</evidence>
<feature type="transmembrane region" description="Helical" evidence="6">
    <location>
        <begin position="224"/>
        <end position="243"/>
    </location>
</feature>
<dbReference type="InterPro" id="IPR036259">
    <property type="entry name" value="MFS_trans_sf"/>
</dbReference>
<feature type="transmembrane region" description="Helical" evidence="6">
    <location>
        <begin position="141"/>
        <end position="162"/>
    </location>
</feature>
<feature type="transmembrane region" description="Helical" evidence="6">
    <location>
        <begin position="337"/>
        <end position="357"/>
    </location>
</feature>
<evidence type="ECO:0000313" key="7">
    <source>
        <dbReference type="EMBL" id="MBO2447090.1"/>
    </source>
</evidence>
<sequence length="403" mass="41706">MTALRLAANPAVSPLFAARLLSSAGVGFGQVALVWGMKDLGYSPSAISLVVACKGLPAVLILAGGVLGDRFKRHHVLAAAELLASVTWLAIGACLLTGHSSVPGLCVLALMSGTAYFLFLPAVRGVTADLLPPDRRQAGNALVGQTEATGLLIGLASAGIVVGSLGPAFAAGLKGGLSALGLVLLLRLDAPRRVAGKPRPIADLGAGWAYFAAHRWMWMMTVQFTTVIMATATFIEIIGPLYMSQHGHGASEWGLVAAAEALGALAGAALALRWKPHRPIFVAVSLLSLTALPMMLVGSGAPWTVVALGMLMSGVAKAVYLTLWITELQKILPIETLARVNAWSIVPAYFMAPIALALSGRLVELDGPASAAVVVGINVLLATTAVLLSRTWQPTERSSPTPQ</sequence>
<dbReference type="GO" id="GO:0022857">
    <property type="term" value="F:transmembrane transporter activity"/>
    <property type="evidence" value="ECO:0007669"/>
    <property type="project" value="InterPro"/>
</dbReference>
<dbReference type="SUPFAM" id="SSF103473">
    <property type="entry name" value="MFS general substrate transporter"/>
    <property type="match status" value="1"/>
</dbReference>
<evidence type="ECO:0000256" key="2">
    <source>
        <dbReference type="ARBA" id="ARBA00022475"/>
    </source>
</evidence>
<keyword evidence="5 6" id="KW-0472">Membrane</keyword>
<evidence type="ECO:0000256" key="4">
    <source>
        <dbReference type="ARBA" id="ARBA00022989"/>
    </source>
</evidence>
<evidence type="ECO:0000256" key="5">
    <source>
        <dbReference type="ARBA" id="ARBA00023136"/>
    </source>
</evidence>
<feature type="transmembrane region" description="Helical" evidence="6">
    <location>
        <begin position="279"/>
        <end position="297"/>
    </location>
</feature>
<feature type="transmembrane region" description="Helical" evidence="6">
    <location>
        <begin position="303"/>
        <end position="325"/>
    </location>
</feature>
<dbReference type="PANTHER" id="PTHR23513:SF11">
    <property type="entry name" value="STAPHYLOFERRIN A TRANSPORTER"/>
    <property type="match status" value="1"/>
</dbReference>
<dbReference type="Gene3D" id="1.20.1250.20">
    <property type="entry name" value="MFS general substrate transporter like domains"/>
    <property type="match status" value="1"/>
</dbReference>
<name>A0A939P7R1_9ACTN</name>
<evidence type="ECO:0000256" key="1">
    <source>
        <dbReference type="ARBA" id="ARBA00004651"/>
    </source>
</evidence>
<dbReference type="AlphaFoldDB" id="A0A939P7R1"/>
<keyword evidence="4 6" id="KW-1133">Transmembrane helix</keyword>
<dbReference type="Proteomes" id="UP000669179">
    <property type="component" value="Unassembled WGS sequence"/>
</dbReference>
<protein>
    <submittedName>
        <fullName evidence="7">MFS transporter</fullName>
    </submittedName>
</protein>
<accession>A0A939P7R1</accession>
<keyword evidence="8" id="KW-1185">Reference proteome</keyword>
<keyword evidence="3 6" id="KW-0812">Transmembrane</keyword>
<feature type="transmembrane region" description="Helical" evidence="6">
    <location>
        <begin position="45"/>
        <end position="64"/>
    </location>
</feature>
<dbReference type="CDD" id="cd06173">
    <property type="entry name" value="MFS_MefA_like"/>
    <property type="match status" value="1"/>
</dbReference>
<feature type="transmembrane region" description="Helical" evidence="6">
    <location>
        <begin position="76"/>
        <end position="96"/>
    </location>
</feature>
<comment type="caution">
    <text evidence="7">The sequence shown here is derived from an EMBL/GenBank/DDBJ whole genome shotgun (WGS) entry which is preliminary data.</text>
</comment>
<evidence type="ECO:0000256" key="3">
    <source>
        <dbReference type="ARBA" id="ARBA00022692"/>
    </source>
</evidence>
<dbReference type="RefSeq" id="WP_208254694.1">
    <property type="nucleotide sequence ID" value="NZ_JAGEOJ010000003.1"/>
</dbReference>
<organism evidence="7 8">
    <name type="scientific">Actinomadura barringtoniae</name>
    <dbReference type="NCBI Taxonomy" id="1427535"/>
    <lineage>
        <taxon>Bacteria</taxon>
        <taxon>Bacillati</taxon>
        <taxon>Actinomycetota</taxon>
        <taxon>Actinomycetes</taxon>
        <taxon>Streptosporangiales</taxon>
        <taxon>Thermomonosporaceae</taxon>
        <taxon>Actinomadura</taxon>
    </lineage>
</organism>
<comment type="subcellular location">
    <subcellularLocation>
        <location evidence="1">Cell membrane</location>
        <topology evidence="1">Multi-pass membrane protein</topology>
    </subcellularLocation>
</comment>
<dbReference type="EMBL" id="JAGEOJ010000003">
    <property type="protein sequence ID" value="MBO2447090.1"/>
    <property type="molecule type" value="Genomic_DNA"/>
</dbReference>